<dbReference type="Pfam" id="PF17508">
    <property type="entry name" value="MccV"/>
    <property type="match status" value="1"/>
</dbReference>
<name>A0A454A1D7_ECOL5</name>
<feature type="region of interest" description="Disordered" evidence="1">
    <location>
        <begin position="77"/>
        <end position="110"/>
    </location>
</feature>
<dbReference type="KEGG" id="ecp:ECP_0286"/>
<accession>A0A454A1D7</accession>
<sequence>MVKREFLLLHKSYSEGVEMRKLSENEIKQISGGDGNDGQAELIAIGSLAGTFISPGFGSIVGAYIGDKVHSWATTATVSPSMSPSGIGLSSQFGSGRGTSSASSSAGSGS</sequence>
<feature type="compositionally biased region" description="Polar residues" evidence="1">
    <location>
        <begin position="77"/>
        <end position="93"/>
    </location>
</feature>
<organism evidence="2 3">
    <name type="scientific">Escherichia coli O6:K15:H31 (strain 536 / UPEC)</name>
    <dbReference type="NCBI Taxonomy" id="362663"/>
    <lineage>
        <taxon>Bacteria</taxon>
        <taxon>Pseudomonadati</taxon>
        <taxon>Pseudomonadota</taxon>
        <taxon>Gammaproteobacteria</taxon>
        <taxon>Enterobacterales</taxon>
        <taxon>Enterobacteriaceae</taxon>
        <taxon>Escherichia</taxon>
    </lineage>
</organism>
<protein>
    <recommendedName>
        <fullName evidence="4">Microcin McmA</fullName>
    </recommendedName>
</protein>
<dbReference type="Proteomes" id="UP000009182">
    <property type="component" value="Chromosome"/>
</dbReference>
<evidence type="ECO:0000313" key="2">
    <source>
        <dbReference type="EMBL" id="ABG68321.1"/>
    </source>
</evidence>
<evidence type="ECO:0008006" key="4">
    <source>
        <dbReference type="Google" id="ProtNLM"/>
    </source>
</evidence>
<gene>
    <name evidence="2" type="ordered locus">ECP_0286</name>
</gene>
<proteinExistence type="predicted"/>
<dbReference type="EMBL" id="CP000247">
    <property type="protein sequence ID" value="ABG68321.1"/>
    <property type="molecule type" value="Genomic_DNA"/>
</dbReference>
<dbReference type="InterPro" id="IPR020280">
    <property type="entry name" value="MccV"/>
</dbReference>
<evidence type="ECO:0000256" key="1">
    <source>
        <dbReference type="SAM" id="MobiDB-lite"/>
    </source>
</evidence>
<reference evidence="2 3" key="1">
    <citation type="journal article" date="2006" name="Mol. Microbiol.">
        <title>Role of pathogenicity island-associated integrases in the genome plasticity of uropathogenic Escherichia coli strain 536.</title>
        <authorList>
            <person name="Hochhut B."/>
            <person name="Wilde C."/>
            <person name="Balling G."/>
            <person name="Middendorf B."/>
            <person name="Dobrindt U."/>
            <person name="Brzuszkiewicz E."/>
            <person name="Gottschalk G."/>
            <person name="Carniel E."/>
            <person name="Hacker J."/>
        </authorList>
    </citation>
    <scope>NUCLEOTIDE SEQUENCE [LARGE SCALE GENOMIC DNA]</scope>
    <source>
        <strain evidence="3">536 / UPEC</strain>
    </source>
</reference>
<evidence type="ECO:0000313" key="3">
    <source>
        <dbReference type="Proteomes" id="UP000009182"/>
    </source>
</evidence>
<feature type="compositionally biased region" description="Low complexity" evidence="1">
    <location>
        <begin position="98"/>
        <end position="110"/>
    </location>
</feature>
<dbReference type="AlphaFoldDB" id="A0A454A1D7"/>